<comment type="caution">
    <text evidence="5">The sequence shown here is derived from an EMBL/GenBank/DDBJ whole genome shotgun (WGS) entry which is preliminary data.</text>
</comment>
<accession>A0A9W7I2D8</accession>
<dbReference type="GO" id="GO:0000506">
    <property type="term" value="C:glycosylphosphatidylinositol-N-acetylglucosaminyltransferase (GPI-GnT) complex"/>
    <property type="evidence" value="ECO:0007669"/>
    <property type="project" value="InterPro"/>
</dbReference>
<name>A0A9W7I2D8_HIBTR</name>
<reference evidence="5" key="1">
    <citation type="submission" date="2023-05" db="EMBL/GenBank/DDBJ databases">
        <title>Genome and transcriptome analyses reveal genes involved in the formation of fine ridges on petal epidermal cells in Hibiscus trionum.</title>
        <authorList>
            <person name="Koshimizu S."/>
            <person name="Masuda S."/>
            <person name="Ishii T."/>
            <person name="Shirasu K."/>
            <person name="Hoshino A."/>
            <person name="Arita M."/>
        </authorList>
    </citation>
    <scope>NUCLEOTIDE SEQUENCE</scope>
    <source>
        <strain evidence="5">Hamamatsu line</strain>
    </source>
</reference>
<dbReference type="GO" id="GO:0006506">
    <property type="term" value="P:GPI anchor biosynthetic process"/>
    <property type="evidence" value="ECO:0007669"/>
    <property type="project" value="InterPro"/>
</dbReference>
<evidence type="ECO:0000259" key="4">
    <source>
        <dbReference type="Pfam" id="PF10181"/>
    </source>
</evidence>
<organism evidence="5 6">
    <name type="scientific">Hibiscus trionum</name>
    <name type="common">Flower of an hour</name>
    <dbReference type="NCBI Taxonomy" id="183268"/>
    <lineage>
        <taxon>Eukaryota</taxon>
        <taxon>Viridiplantae</taxon>
        <taxon>Streptophyta</taxon>
        <taxon>Embryophyta</taxon>
        <taxon>Tracheophyta</taxon>
        <taxon>Spermatophyta</taxon>
        <taxon>Magnoliopsida</taxon>
        <taxon>eudicotyledons</taxon>
        <taxon>Gunneridae</taxon>
        <taxon>Pentapetalae</taxon>
        <taxon>rosids</taxon>
        <taxon>malvids</taxon>
        <taxon>Malvales</taxon>
        <taxon>Malvaceae</taxon>
        <taxon>Malvoideae</taxon>
        <taxon>Hibiscus</taxon>
    </lineage>
</organism>
<dbReference type="PANTHER" id="PTHR15231:SF1">
    <property type="entry name" value="PHOSPHATIDYLINOSITOL N-ACETYLGLUCOSAMINYLTRANSFERASE SUBUNIT H"/>
    <property type="match status" value="1"/>
</dbReference>
<evidence type="ECO:0000256" key="1">
    <source>
        <dbReference type="ARBA" id="ARBA00004687"/>
    </source>
</evidence>
<dbReference type="PANTHER" id="PTHR15231">
    <property type="entry name" value="PHOSPHATIDYLINOSITOL N-ACETYLGLUCOSAMINYLTRANSFERASE SUBUNIT H"/>
    <property type="match status" value="1"/>
</dbReference>
<keyword evidence="3" id="KW-1133">Transmembrane helix</keyword>
<feature type="domain" description="Phosphatidylinositol N-acetylglucosaminyltransferase subunit H conserved" evidence="4">
    <location>
        <begin position="81"/>
        <end position="144"/>
    </location>
</feature>
<dbReference type="EMBL" id="BSYR01000021">
    <property type="protein sequence ID" value="GMI86305.1"/>
    <property type="molecule type" value="Genomic_DNA"/>
</dbReference>
<dbReference type="InterPro" id="IPR019328">
    <property type="entry name" value="PIGH-H_dom"/>
</dbReference>
<feature type="transmembrane region" description="Helical" evidence="3">
    <location>
        <begin position="31"/>
        <end position="49"/>
    </location>
</feature>
<evidence type="ECO:0000313" key="5">
    <source>
        <dbReference type="EMBL" id="GMI86305.1"/>
    </source>
</evidence>
<evidence type="ECO:0000256" key="3">
    <source>
        <dbReference type="SAM" id="Phobius"/>
    </source>
</evidence>
<keyword evidence="3" id="KW-0812">Transmembrane</keyword>
<evidence type="ECO:0000313" key="6">
    <source>
        <dbReference type="Proteomes" id="UP001165190"/>
    </source>
</evidence>
<evidence type="ECO:0000256" key="2">
    <source>
        <dbReference type="ARBA" id="ARBA00009610"/>
    </source>
</evidence>
<dbReference type="Proteomes" id="UP001165190">
    <property type="component" value="Unassembled WGS sequence"/>
</dbReference>
<gene>
    <name evidence="5" type="ORF">HRI_002299800</name>
</gene>
<feature type="transmembrane region" description="Helical" evidence="3">
    <location>
        <begin position="55"/>
        <end position="74"/>
    </location>
</feature>
<dbReference type="OrthoDB" id="6256716at2759"/>
<keyword evidence="6" id="KW-1185">Reference proteome</keyword>
<comment type="similarity">
    <text evidence="2">Belongs to the PIGH family.</text>
</comment>
<dbReference type="Pfam" id="PF10181">
    <property type="entry name" value="PIG-H"/>
    <property type="match status" value="1"/>
</dbReference>
<comment type="pathway">
    <text evidence="1">Glycolipid biosynthesis; glycosylphosphatidylinositol-anchor biosynthesis.</text>
</comment>
<sequence>MGKISMTYIREGEWPPGSVDIHVVKKSLRKAVFVAILLLPFACIFLSLKEISATLILWRLLLSGQFVMLLLLLWNPVHKESVIIMPAFGVQLETHYASGRIIRRFIPAGEILKPVLLECVTPVTCYWSLSLLVRGKEELVLVFKGSQSLIVRISRNRRKVSYAMKMLLPVWKALCASMENKENPVTRGEGEGG</sequence>
<proteinExistence type="inferred from homology"/>
<dbReference type="InterPro" id="IPR044215">
    <property type="entry name" value="PIG-H"/>
</dbReference>
<dbReference type="AlphaFoldDB" id="A0A9W7I2D8"/>
<keyword evidence="3" id="KW-0472">Membrane</keyword>
<protein>
    <recommendedName>
        <fullName evidence="4">Phosphatidylinositol N-acetylglucosaminyltransferase subunit H conserved domain-containing protein</fullName>
    </recommendedName>
</protein>